<keyword evidence="1" id="KW-0378">Hydrolase</keyword>
<dbReference type="AlphaFoldDB" id="A0AAX4IK94"/>
<dbReference type="KEGG" id="cdet:87945392"/>
<evidence type="ECO:0000313" key="2">
    <source>
        <dbReference type="Proteomes" id="UP001322277"/>
    </source>
</evidence>
<gene>
    <name evidence="1" type="ORF">CDEST_08889</name>
</gene>
<proteinExistence type="predicted"/>
<dbReference type="GeneID" id="87945392"/>
<organism evidence="1 2">
    <name type="scientific">Colletotrichum destructivum</name>
    <dbReference type="NCBI Taxonomy" id="34406"/>
    <lineage>
        <taxon>Eukaryota</taxon>
        <taxon>Fungi</taxon>
        <taxon>Dikarya</taxon>
        <taxon>Ascomycota</taxon>
        <taxon>Pezizomycotina</taxon>
        <taxon>Sordariomycetes</taxon>
        <taxon>Hypocreomycetidae</taxon>
        <taxon>Glomerellales</taxon>
        <taxon>Glomerellaceae</taxon>
        <taxon>Colletotrichum</taxon>
        <taxon>Colletotrichum destructivum species complex</taxon>
    </lineage>
</organism>
<dbReference type="InterPro" id="IPR027417">
    <property type="entry name" value="P-loop_NTPase"/>
</dbReference>
<dbReference type="Gene3D" id="3.40.50.300">
    <property type="entry name" value="P-loop containing nucleotide triphosphate hydrolases"/>
    <property type="match status" value="1"/>
</dbReference>
<dbReference type="RefSeq" id="XP_062781099.1">
    <property type="nucleotide sequence ID" value="XM_062925048.1"/>
</dbReference>
<dbReference type="Proteomes" id="UP001322277">
    <property type="component" value="Chromosome 5"/>
</dbReference>
<name>A0AAX4IK94_9PEZI</name>
<dbReference type="SUPFAM" id="SSF52540">
    <property type="entry name" value="P-loop containing nucleoside triphosphate hydrolases"/>
    <property type="match status" value="1"/>
</dbReference>
<evidence type="ECO:0000313" key="1">
    <source>
        <dbReference type="EMBL" id="WQF83875.1"/>
    </source>
</evidence>
<dbReference type="GO" id="GO:0016787">
    <property type="term" value="F:hydrolase activity"/>
    <property type="evidence" value="ECO:0007669"/>
    <property type="project" value="UniProtKB-KW"/>
</dbReference>
<dbReference type="EMBL" id="CP137309">
    <property type="protein sequence ID" value="WQF83875.1"/>
    <property type="molecule type" value="Genomic_DNA"/>
</dbReference>
<reference evidence="2" key="1">
    <citation type="journal article" date="2023" name="bioRxiv">
        <title>Complete genome of the Medicago anthracnose fungus, Colletotrichum destructivum, reveals a mini-chromosome-like region within a core chromosome.</title>
        <authorList>
            <person name="Lapalu N."/>
            <person name="Simon A."/>
            <person name="Lu A."/>
            <person name="Plaumann P.-L."/>
            <person name="Amselem J."/>
            <person name="Pigne S."/>
            <person name="Auger A."/>
            <person name="Koch C."/>
            <person name="Dallery J.-F."/>
            <person name="O'Connell R.J."/>
        </authorList>
    </citation>
    <scope>NUCLEOTIDE SEQUENCE [LARGE SCALE GENOMIC DNA]</scope>
    <source>
        <strain evidence="2">CBS 520.97</strain>
    </source>
</reference>
<sequence>MPRNHFPGLVGKSDVGKSSIMKWSSGGYRHLFRDKIAIVSQDTALFDVSVRFNVSLGASPGHDVIVSIPDGYDTE</sequence>
<accession>A0AAX4IK94</accession>
<protein>
    <submittedName>
        <fullName evidence="1">P-loop containing nucleoside triphosphate hydrolase</fullName>
    </submittedName>
</protein>
<keyword evidence="2" id="KW-1185">Reference proteome</keyword>